<comment type="cofactor">
    <cofactor evidence="1">
        <name>FAD</name>
        <dbReference type="ChEBI" id="CHEBI:57692"/>
    </cofactor>
</comment>
<dbReference type="GO" id="GO:0004499">
    <property type="term" value="F:N,N-dimethylaniline monooxygenase activity"/>
    <property type="evidence" value="ECO:0007669"/>
    <property type="project" value="InterPro"/>
</dbReference>
<dbReference type="Gene3D" id="3.50.50.60">
    <property type="entry name" value="FAD/NAD(P)-binding domain"/>
    <property type="match status" value="2"/>
</dbReference>
<gene>
    <name evidence="6" type="ORF">EDD36DRAFT_490866</name>
</gene>
<keyword evidence="3" id="KW-0285">Flavoprotein</keyword>
<evidence type="ECO:0000256" key="1">
    <source>
        <dbReference type="ARBA" id="ARBA00001974"/>
    </source>
</evidence>
<dbReference type="GO" id="GO:0050661">
    <property type="term" value="F:NADP binding"/>
    <property type="evidence" value="ECO:0007669"/>
    <property type="project" value="InterPro"/>
</dbReference>
<comment type="caution">
    <text evidence="6">The sequence shown here is derived from an EMBL/GenBank/DDBJ whole genome shotgun (WGS) entry which is preliminary data.</text>
</comment>
<keyword evidence="7" id="KW-1185">Reference proteome</keyword>
<evidence type="ECO:0000313" key="7">
    <source>
        <dbReference type="Proteomes" id="UP001203852"/>
    </source>
</evidence>
<dbReference type="Proteomes" id="UP001203852">
    <property type="component" value="Unassembled WGS sequence"/>
</dbReference>
<dbReference type="EMBL" id="MU404358">
    <property type="protein sequence ID" value="KAI1610590.1"/>
    <property type="molecule type" value="Genomic_DNA"/>
</dbReference>
<keyword evidence="4" id="KW-0274">FAD</keyword>
<protein>
    <submittedName>
        <fullName evidence="6">Uncharacterized protein</fullName>
    </submittedName>
</protein>
<organism evidence="6 7">
    <name type="scientific">Exophiala viscosa</name>
    <dbReference type="NCBI Taxonomy" id="2486360"/>
    <lineage>
        <taxon>Eukaryota</taxon>
        <taxon>Fungi</taxon>
        <taxon>Dikarya</taxon>
        <taxon>Ascomycota</taxon>
        <taxon>Pezizomycotina</taxon>
        <taxon>Eurotiomycetes</taxon>
        <taxon>Chaetothyriomycetidae</taxon>
        <taxon>Chaetothyriales</taxon>
        <taxon>Herpotrichiellaceae</taxon>
        <taxon>Exophiala</taxon>
    </lineage>
</organism>
<evidence type="ECO:0000256" key="2">
    <source>
        <dbReference type="ARBA" id="ARBA00010139"/>
    </source>
</evidence>
<dbReference type="PANTHER" id="PTHR42877">
    <property type="entry name" value="L-ORNITHINE N(5)-MONOOXYGENASE-RELATED"/>
    <property type="match status" value="1"/>
</dbReference>
<dbReference type="InterPro" id="IPR020946">
    <property type="entry name" value="Flavin_mOase-like"/>
</dbReference>
<comment type="similarity">
    <text evidence="2">Belongs to the FAD-binding monooxygenase family.</text>
</comment>
<dbReference type="AlphaFoldDB" id="A0AAN6DPQ0"/>
<dbReference type="GO" id="GO:0050660">
    <property type="term" value="F:flavin adenine dinucleotide binding"/>
    <property type="evidence" value="ECO:0007669"/>
    <property type="project" value="InterPro"/>
</dbReference>
<accession>A0AAN6DPQ0</accession>
<proteinExistence type="inferred from homology"/>
<dbReference type="SUPFAM" id="SSF51905">
    <property type="entry name" value="FAD/NAD(P)-binding domain"/>
    <property type="match status" value="3"/>
</dbReference>
<name>A0AAN6DPQ0_9EURO</name>
<evidence type="ECO:0000256" key="3">
    <source>
        <dbReference type="ARBA" id="ARBA00022630"/>
    </source>
</evidence>
<dbReference type="InterPro" id="IPR036188">
    <property type="entry name" value="FAD/NAD-bd_sf"/>
</dbReference>
<dbReference type="PANTHER" id="PTHR42877:SF7">
    <property type="entry name" value="FLAVIN-BINDING MONOOXYGENASE-RELATED"/>
    <property type="match status" value="1"/>
</dbReference>
<evidence type="ECO:0000256" key="4">
    <source>
        <dbReference type="ARBA" id="ARBA00022827"/>
    </source>
</evidence>
<evidence type="ECO:0000313" key="6">
    <source>
        <dbReference type="EMBL" id="KAI1610590.1"/>
    </source>
</evidence>
<keyword evidence="5" id="KW-0560">Oxidoreductase</keyword>
<sequence>MPVATTHEGQHRPAHAVPTLVGQLPDFEKSPDLYGWPRQNSQGYRIQEQLVGSSKPIRVIHVGAGISGICLAKFLPERLINATLTCYDRNPDIGGTWLENRYPGCACDIPSVNYQYTWARNPDWSRFYSYAPEIWQYLRDVCERFDLLKYMKLNHEVKSADWDDESATWTVRVEDLSTGEIIIDTAEVLINGTGILNDWKWPEIEGLHSFQGSLNHTARYDTSLDLKGKRVAVIGVGSSGIQVTAEIAAQVGQLYTWVRSPTWVTAGFAQNYAGPNGANFEYSTEQKAKFASDPASYLQYCKEIESELNRRFKFILNGTQEAIEAKSFATNQMKQKLGHKQDLIDQLIPTGFNVGCRRPTPGNGFLEALTRDNVHTFTTTGIQKVTPRGFMNTDGQEYEVDVIICATGFNTNWVPRFPIVANGRNVQDMMKQETLSYLSIGIPGIPNYWMGNGPYGPLGHGSFIPIVEHSLSNILQVIKKMQQENIRSLAPRREVCEAFAEHADLFLQRTAWSGDCPSWFKQGTRDGKLTIWPGSRLTYFELLRSPRYEDYSIVYDQDNPFSFLGNGFSTREFDGSDLAYYLGSIEDPVGLLPRAADGGEKCN</sequence>
<evidence type="ECO:0000256" key="5">
    <source>
        <dbReference type="ARBA" id="ARBA00023002"/>
    </source>
</evidence>
<reference evidence="6" key="1">
    <citation type="journal article" date="2022" name="bioRxiv">
        <title>Deciphering the potential niche of two novel black yeast fungi from a biological soil crust based on their genomes, phenotypes, and melanin regulation.</title>
        <authorList>
            <consortium name="DOE Joint Genome Institute"/>
            <person name="Carr E.C."/>
            <person name="Barton Q."/>
            <person name="Grambo S."/>
            <person name="Sullivan M."/>
            <person name="Renfro C.M."/>
            <person name="Kuo A."/>
            <person name="Pangilinan J."/>
            <person name="Lipzen A."/>
            <person name="Keymanesh K."/>
            <person name="Savage E."/>
            <person name="Barry K."/>
            <person name="Grigoriev I.V."/>
            <person name="Riekhof W.R."/>
            <person name="Harris S.S."/>
        </authorList>
    </citation>
    <scope>NUCLEOTIDE SEQUENCE</scope>
    <source>
        <strain evidence="6">JF 03-4F</strain>
    </source>
</reference>
<dbReference type="Pfam" id="PF00743">
    <property type="entry name" value="FMO-like"/>
    <property type="match status" value="1"/>
</dbReference>
<dbReference type="InterPro" id="IPR051209">
    <property type="entry name" value="FAD-bind_Monooxygenase_sf"/>
</dbReference>